<evidence type="ECO:0000313" key="19">
    <source>
        <dbReference type="Proteomes" id="UP000410492"/>
    </source>
</evidence>
<dbReference type="GO" id="GO:0016020">
    <property type="term" value="C:membrane"/>
    <property type="evidence" value="ECO:0007669"/>
    <property type="project" value="UniProtKB-SubCell"/>
</dbReference>
<dbReference type="InterPro" id="IPR000760">
    <property type="entry name" value="Inositol_monophosphatase-like"/>
</dbReference>
<feature type="binding site" evidence="15">
    <location>
        <position position="273"/>
    </location>
    <ligand>
        <name>Mg(2+)</name>
        <dbReference type="ChEBI" id="CHEBI:18420"/>
        <label>1</label>
        <note>catalytic</note>
    </ligand>
</feature>
<evidence type="ECO:0000256" key="3">
    <source>
        <dbReference type="ARBA" id="ARBA00004167"/>
    </source>
</evidence>
<evidence type="ECO:0000256" key="6">
    <source>
        <dbReference type="ARBA" id="ARBA00013106"/>
    </source>
</evidence>
<evidence type="ECO:0000256" key="11">
    <source>
        <dbReference type="ARBA" id="ARBA00022989"/>
    </source>
</evidence>
<evidence type="ECO:0000256" key="15">
    <source>
        <dbReference type="PIRSR" id="PIRSR600760-2"/>
    </source>
</evidence>
<keyword evidence="10 15" id="KW-0460">Magnesium</keyword>
<comment type="catalytic activity">
    <reaction evidence="1">
        <text>a myo-inositol phosphate + H2O = myo-inositol + phosphate</text>
        <dbReference type="Rhea" id="RHEA:24056"/>
        <dbReference type="ChEBI" id="CHEBI:15377"/>
        <dbReference type="ChEBI" id="CHEBI:17268"/>
        <dbReference type="ChEBI" id="CHEBI:43474"/>
        <dbReference type="ChEBI" id="CHEBI:84139"/>
        <dbReference type="EC" id="3.1.3.25"/>
    </reaction>
</comment>
<evidence type="ECO:0000256" key="16">
    <source>
        <dbReference type="SAM" id="Phobius"/>
    </source>
</evidence>
<evidence type="ECO:0000313" key="18">
    <source>
        <dbReference type="EMBL" id="VEN51562.1"/>
    </source>
</evidence>
<gene>
    <name evidence="18" type="ORF">CALMAC_LOCUS11977</name>
    <name evidence="17" type="ORF">CALMAC_LOCUS7403</name>
</gene>
<feature type="binding site" evidence="15">
    <location>
        <position position="147"/>
    </location>
    <ligand>
        <name>Mg(2+)</name>
        <dbReference type="ChEBI" id="CHEBI:18420"/>
        <label>1</label>
        <note>catalytic</note>
    </ligand>
</feature>
<evidence type="ECO:0000256" key="13">
    <source>
        <dbReference type="ARBA" id="ARBA00042119"/>
    </source>
</evidence>
<feature type="binding site" evidence="15">
    <location>
        <position position="110"/>
    </location>
    <ligand>
        <name>Mg(2+)</name>
        <dbReference type="ChEBI" id="CHEBI:18420"/>
        <label>1</label>
        <note>catalytic</note>
    </ligand>
</feature>
<dbReference type="GO" id="GO:0052834">
    <property type="term" value="F:inositol monophosphate phosphatase activity"/>
    <property type="evidence" value="ECO:0007669"/>
    <property type="project" value="UniProtKB-EC"/>
</dbReference>
<dbReference type="EC" id="3.1.3.25" evidence="6"/>
<dbReference type="FunFam" id="3.30.540.10:FF:000012">
    <property type="entry name" value="Blast:Putative inositol monophosphatase 3"/>
    <property type="match status" value="1"/>
</dbReference>
<dbReference type="Pfam" id="PF00459">
    <property type="entry name" value="Inositol_P"/>
    <property type="match status" value="1"/>
</dbReference>
<feature type="binding site" evidence="15">
    <location>
        <position position="149"/>
    </location>
    <ligand>
        <name>Mg(2+)</name>
        <dbReference type="ChEBI" id="CHEBI:18420"/>
        <label>1</label>
        <note>catalytic</note>
    </ligand>
</feature>
<comment type="cofactor">
    <cofactor evidence="2 15">
        <name>Mg(2+)</name>
        <dbReference type="ChEBI" id="CHEBI:18420"/>
    </cofactor>
</comment>
<keyword evidence="12 16" id="KW-0472">Membrane</keyword>
<proteinExistence type="inferred from homology"/>
<dbReference type="GO" id="GO:0046854">
    <property type="term" value="P:phosphatidylinositol phosphate biosynthetic process"/>
    <property type="evidence" value="ECO:0007669"/>
    <property type="project" value="InterPro"/>
</dbReference>
<dbReference type="GO" id="GO:0012505">
    <property type="term" value="C:endomembrane system"/>
    <property type="evidence" value="ECO:0007669"/>
    <property type="project" value="TreeGrafter"/>
</dbReference>
<accession>A0A653C9V8</accession>
<dbReference type="GO" id="GO:0008254">
    <property type="term" value="F:3'-nucleotidase activity"/>
    <property type="evidence" value="ECO:0007669"/>
    <property type="project" value="TreeGrafter"/>
</dbReference>
<dbReference type="EMBL" id="CAACVG010007296">
    <property type="protein sequence ID" value="VEN44707.1"/>
    <property type="molecule type" value="Genomic_DNA"/>
</dbReference>
<comment type="subcellular location">
    <subcellularLocation>
        <location evidence="3">Membrane</location>
        <topology evidence="3">Single-pass membrane protein</topology>
    </subcellularLocation>
</comment>
<evidence type="ECO:0000256" key="5">
    <source>
        <dbReference type="ARBA" id="ARBA00009759"/>
    </source>
</evidence>
<dbReference type="EMBL" id="CAACVG010008940">
    <property type="protein sequence ID" value="VEN51562.1"/>
    <property type="molecule type" value="Genomic_DNA"/>
</dbReference>
<dbReference type="AlphaFoldDB" id="A0A653C9V8"/>
<sequence>MNFGGVIRLNKTGLCILGVFLIFFLYTFTKNGRSKVENKISLNKLLTVAIEAAESGGRMVVATKDNMNLKSKGLTNEGLLDPLTAADLLSHCSMVQMIKHHFPSLTIISEEKAACLENESIPSPLKNLLDDQLDQEVNNHEVVIWLDPLDATYEYSEKLYQYVTTMVCVAVKGKAVIGVIHNPFNKTTSWIWINKTMSKDLHANLEIRKKNVTKIVVSRSHRGEIESILKNNVNLNKNPYQLVIAAGAGYKALQVAKREVDAYLHATAIKKWDVCAGNAIISGLGGEMTDKYGNAIDYSDPKNVVLNGLVATLSGQDRFLGIL</sequence>
<evidence type="ECO:0000313" key="17">
    <source>
        <dbReference type="EMBL" id="VEN44707.1"/>
    </source>
</evidence>
<dbReference type="Gene3D" id="3.40.190.80">
    <property type="match status" value="1"/>
</dbReference>
<feature type="transmembrane region" description="Helical" evidence="16">
    <location>
        <begin position="12"/>
        <end position="29"/>
    </location>
</feature>
<dbReference type="InterPro" id="IPR020550">
    <property type="entry name" value="Inositol_monophosphatase_CS"/>
</dbReference>
<feature type="binding site" evidence="15">
    <location>
        <position position="150"/>
    </location>
    <ligand>
        <name>Mg(2+)</name>
        <dbReference type="ChEBI" id="CHEBI:18420"/>
        <label>1</label>
        <note>catalytic</note>
    </ligand>
</feature>
<evidence type="ECO:0000256" key="8">
    <source>
        <dbReference type="ARBA" id="ARBA00022723"/>
    </source>
</evidence>
<dbReference type="Gene3D" id="3.30.540.10">
    <property type="entry name" value="Fructose-1,6-Bisphosphatase, subunit A, domain 1"/>
    <property type="match status" value="1"/>
</dbReference>
<keyword evidence="9" id="KW-0378">Hydrolase</keyword>
<keyword evidence="19" id="KW-1185">Reference proteome</keyword>
<comment type="similarity">
    <text evidence="5">Belongs to the inositol monophosphatase superfamily.</text>
</comment>
<dbReference type="GO" id="GO:0005737">
    <property type="term" value="C:cytoplasm"/>
    <property type="evidence" value="ECO:0007669"/>
    <property type="project" value="UniProtKB-ARBA"/>
</dbReference>
<evidence type="ECO:0000256" key="12">
    <source>
        <dbReference type="ARBA" id="ARBA00023136"/>
    </source>
</evidence>
<evidence type="ECO:0000256" key="1">
    <source>
        <dbReference type="ARBA" id="ARBA00001033"/>
    </source>
</evidence>
<dbReference type="PANTHER" id="PTHR43028:SF4">
    <property type="entry name" value="INOSITOL MONOPHOSPHATASE 3"/>
    <property type="match status" value="1"/>
</dbReference>
<dbReference type="PANTHER" id="PTHR43028">
    <property type="entry name" value="3'(2'),5'-BISPHOSPHATE NUCLEOTIDASE 1"/>
    <property type="match status" value="1"/>
</dbReference>
<comment type="pathway">
    <text evidence="4">Polyol metabolism; myo-inositol biosynthesis; myo-inositol from D-glucose 6-phosphate: step 2/2.</text>
</comment>
<evidence type="ECO:0000256" key="4">
    <source>
        <dbReference type="ARBA" id="ARBA00005152"/>
    </source>
</evidence>
<evidence type="ECO:0000256" key="10">
    <source>
        <dbReference type="ARBA" id="ARBA00022842"/>
    </source>
</evidence>
<dbReference type="PROSITE" id="PS00630">
    <property type="entry name" value="IMP_2"/>
    <property type="match status" value="1"/>
</dbReference>
<reference evidence="17 19" key="1">
    <citation type="submission" date="2019-01" db="EMBL/GenBank/DDBJ databases">
        <authorList>
            <person name="Sayadi A."/>
        </authorList>
    </citation>
    <scope>NUCLEOTIDE SEQUENCE [LARGE SCALE GENOMIC DNA]</scope>
</reference>
<evidence type="ECO:0000256" key="7">
    <source>
        <dbReference type="ARBA" id="ARBA00022692"/>
    </source>
</evidence>
<evidence type="ECO:0000256" key="9">
    <source>
        <dbReference type="ARBA" id="ARBA00022801"/>
    </source>
</evidence>
<protein>
    <recommendedName>
        <fullName evidence="6">inositol-phosphate phosphatase</fullName>
        <ecNumber evidence="6">3.1.3.25</ecNumber>
    </recommendedName>
    <alternativeName>
        <fullName evidence="14">Inositol-1(or 4)-monophosphatase 3</fullName>
    </alternativeName>
    <alternativeName>
        <fullName evidence="13">Myo-inositol monophosphatase A3</fullName>
    </alternativeName>
</protein>
<organism evidence="17 19">
    <name type="scientific">Callosobruchus maculatus</name>
    <name type="common">Southern cowpea weevil</name>
    <name type="synonym">Pulse bruchid</name>
    <dbReference type="NCBI Taxonomy" id="64391"/>
    <lineage>
        <taxon>Eukaryota</taxon>
        <taxon>Metazoa</taxon>
        <taxon>Ecdysozoa</taxon>
        <taxon>Arthropoda</taxon>
        <taxon>Hexapoda</taxon>
        <taxon>Insecta</taxon>
        <taxon>Pterygota</taxon>
        <taxon>Neoptera</taxon>
        <taxon>Endopterygota</taxon>
        <taxon>Coleoptera</taxon>
        <taxon>Polyphaga</taxon>
        <taxon>Cucujiformia</taxon>
        <taxon>Chrysomeloidea</taxon>
        <taxon>Chrysomelidae</taxon>
        <taxon>Bruchinae</taxon>
        <taxon>Bruchini</taxon>
        <taxon>Callosobruchus</taxon>
    </lineage>
</organism>
<dbReference type="SUPFAM" id="SSF56655">
    <property type="entry name" value="Carbohydrate phosphatase"/>
    <property type="match status" value="1"/>
</dbReference>
<keyword evidence="7 16" id="KW-0812">Transmembrane</keyword>
<dbReference type="InterPro" id="IPR050725">
    <property type="entry name" value="CysQ/Inositol_MonoPase"/>
</dbReference>
<dbReference type="GO" id="GO:0046872">
    <property type="term" value="F:metal ion binding"/>
    <property type="evidence" value="ECO:0007669"/>
    <property type="project" value="UniProtKB-KW"/>
</dbReference>
<dbReference type="OrthoDB" id="74460at2759"/>
<dbReference type="Proteomes" id="UP000410492">
    <property type="component" value="Unassembled WGS sequence"/>
</dbReference>
<keyword evidence="8 15" id="KW-0479">Metal-binding</keyword>
<evidence type="ECO:0000256" key="2">
    <source>
        <dbReference type="ARBA" id="ARBA00001946"/>
    </source>
</evidence>
<keyword evidence="11 16" id="KW-1133">Transmembrane helix</keyword>
<evidence type="ECO:0000256" key="14">
    <source>
        <dbReference type="ARBA" id="ARBA00042949"/>
    </source>
</evidence>
<name>A0A653C9V8_CALMS</name>